<dbReference type="OrthoDB" id="3296462at2"/>
<dbReference type="Pfam" id="PF05331">
    <property type="entry name" value="DUF742"/>
    <property type="match status" value="1"/>
</dbReference>
<dbReference type="PANTHER" id="PTHR36221">
    <property type="entry name" value="DUF742 DOMAIN-CONTAINING PROTEIN"/>
    <property type="match status" value="1"/>
</dbReference>
<evidence type="ECO:0000313" key="2">
    <source>
        <dbReference type="Proteomes" id="UP000217103"/>
    </source>
</evidence>
<dbReference type="PANTHER" id="PTHR36221:SF1">
    <property type="entry name" value="DUF742 DOMAIN-CONTAINING PROTEIN"/>
    <property type="match status" value="1"/>
</dbReference>
<dbReference type="EMBL" id="FNKK01000002">
    <property type="protein sequence ID" value="SDQ76919.1"/>
    <property type="molecule type" value="Genomic_DNA"/>
</dbReference>
<accession>A0A1H1DL06</accession>
<dbReference type="InterPro" id="IPR036388">
    <property type="entry name" value="WH-like_DNA-bd_sf"/>
</dbReference>
<dbReference type="InterPro" id="IPR036390">
    <property type="entry name" value="WH_DNA-bd_sf"/>
</dbReference>
<dbReference type="InterPro" id="IPR007995">
    <property type="entry name" value="DUF742"/>
</dbReference>
<reference evidence="1 2" key="1">
    <citation type="submission" date="2016-10" db="EMBL/GenBank/DDBJ databases">
        <authorList>
            <person name="de Groot N.N."/>
        </authorList>
    </citation>
    <scope>NUCLEOTIDE SEQUENCE [LARGE SCALE GENOMIC DNA]</scope>
    <source>
        <strain evidence="1 2">DSM 43794</strain>
    </source>
</reference>
<sequence length="121" mass="13005">MNERWLDEEAGPIIRPYTMTRGRTRPSGEQFDLIAVVTRLPAADGEATGLTPEHRRILSVIRSALSVAEVASASGLPLGVTRVLLGDLRDRGLVSVRPPASVTKLPGEGLLREVLQGLEAL</sequence>
<name>A0A1H1DL06_9ACTN</name>
<protein>
    <recommendedName>
        <fullName evidence="3">DUF742 domain-containing protein</fullName>
    </recommendedName>
</protein>
<evidence type="ECO:0000313" key="1">
    <source>
        <dbReference type="EMBL" id="SDQ76919.1"/>
    </source>
</evidence>
<dbReference type="Proteomes" id="UP000217103">
    <property type="component" value="Unassembled WGS sequence"/>
</dbReference>
<dbReference type="AlphaFoldDB" id="A0A1H1DL06"/>
<evidence type="ECO:0008006" key="3">
    <source>
        <dbReference type="Google" id="ProtNLM"/>
    </source>
</evidence>
<dbReference type="RefSeq" id="WP_093258814.1">
    <property type="nucleotide sequence ID" value="NZ_FNKK01000002.1"/>
</dbReference>
<proteinExistence type="predicted"/>
<keyword evidence="2" id="KW-1185">Reference proteome</keyword>
<dbReference type="STRING" id="35622.SAMN04489764_2048"/>
<dbReference type="SUPFAM" id="SSF46785">
    <property type="entry name" value="Winged helix' DNA-binding domain"/>
    <property type="match status" value="1"/>
</dbReference>
<dbReference type="Gene3D" id="1.10.10.10">
    <property type="entry name" value="Winged helix-like DNA-binding domain superfamily/Winged helix DNA-binding domain"/>
    <property type="match status" value="1"/>
</dbReference>
<organism evidence="1 2">
    <name type="scientific">Thermostaphylospora chromogena</name>
    <dbReference type="NCBI Taxonomy" id="35622"/>
    <lineage>
        <taxon>Bacteria</taxon>
        <taxon>Bacillati</taxon>
        <taxon>Actinomycetota</taxon>
        <taxon>Actinomycetes</taxon>
        <taxon>Streptosporangiales</taxon>
        <taxon>Thermomonosporaceae</taxon>
        <taxon>Thermostaphylospora</taxon>
    </lineage>
</organism>
<gene>
    <name evidence="1" type="ORF">SAMN04489764_2048</name>
</gene>